<dbReference type="EMBL" id="CCBB010000003">
    <property type="protein sequence ID" value="CDO11075.1"/>
    <property type="molecule type" value="Genomic_DNA"/>
</dbReference>
<proteinExistence type="predicted"/>
<keyword evidence="2" id="KW-1185">Reference proteome</keyword>
<gene>
    <name evidence="1" type="ORF">BN977_05916</name>
</gene>
<evidence type="ECO:0000313" key="1">
    <source>
        <dbReference type="EMBL" id="CDO11075.1"/>
    </source>
</evidence>
<name>W9BMA8_MYCCO</name>
<dbReference type="OrthoDB" id="581838at2"/>
<dbReference type="Gene3D" id="3.30.530.20">
    <property type="match status" value="1"/>
</dbReference>
<evidence type="ECO:0000313" key="2">
    <source>
        <dbReference type="Proteomes" id="UP000028870"/>
    </source>
</evidence>
<organism evidence="1 2">
    <name type="scientific">Mycolicibacterium cosmeticum</name>
    <dbReference type="NCBI Taxonomy" id="258533"/>
    <lineage>
        <taxon>Bacteria</taxon>
        <taxon>Bacillati</taxon>
        <taxon>Actinomycetota</taxon>
        <taxon>Actinomycetes</taxon>
        <taxon>Mycobacteriales</taxon>
        <taxon>Mycobacteriaceae</taxon>
        <taxon>Mycolicibacterium</taxon>
    </lineage>
</organism>
<reference evidence="1" key="2">
    <citation type="submission" date="2014-03" db="EMBL/GenBank/DDBJ databases">
        <authorList>
            <person name="Urmite Genomes"/>
        </authorList>
    </citation>
    <scope>NUCLEOTIDE SEQUENCE</scope>
    <source>
        <strain evidence="1">DSM 44829</strain>
    </source>
</reference>
<dbReference type="InterPro" id="IPR019587">
    <property type="entry name" value="Polyketide_cyclase/dehydratase"/>
</dbReference>
<dbReference type="SUPFAM" id="SSF55961">
    <property type="entry name" value="Bet v1-like"/>
    <property type="match status" value="1"/>
</dbReference>
<dbReference type="eggNOG" id="COG3832">
    <property type="taxonomic scope" value="Bacteria"/>
</dbReference>
<sequence length="162" mass="17986">MTWRPTEQQGDALFQHATIKIIVEDEFPIPARQLWDVLAADDAVVGWSALATASTWVDGRRGVGSIREVVVLGFLGVRDHFYRWDIDRRMTFAAEATTAPGVKAFGEDYVLDATATGTRLRWTVAIDAGRAGRLLAPLARPALRIVFRAFMGGIHQVIHQRT</sequence>
<dbReference type="InterPro" id="IPR023393">
    <property type="entry name" value="START-like_dom_sf"/>
</dbReference>
<accession>W9BMA8</accession>
<comment type="caution">
    <text evidence="1">The sequence shown here is derived from an EMBL/GenBank/DDBJ whole genome shotgun (WGS) entry which is preliminary data.</text>
</comment>
<dbReference type="Proteomes" id="UP000028870">
    <property type="component" value="Unassembled WGS sequence"/>
</dbReference>
<dbReference type="Pfam" id="PF10604">
    <property type="entry name" value="Polyketide_cyc2"/>
    <property type="match status" value="1"/>
</dbReference>
<dbReference type="AlphaFoldDB" id="W9BMA8"/>
<reference evidence="1" key="1">
    <citation type="submission" date="2014-03" db="EMBL/GenBank/DDBJ databases">
        <title>Draft Genome Sequence of Mycobacterium cosmeticum DSM 44829.</title>
        <authorList>
            <person name="Croce O."/>
            <person name="Robert C."/>
            <person name="Raoult D."/>
            <person name="Drancourt M."/>
        </authorList>
    </citation>
    <scope>NUCLEOTIDE SEQUENCE [LARGE SCALE GENOMIC DNA]</scope>
    <source>
        <strain evidence="1">DSM 44829</strain>
    </source>
</reference>
<dbReference type="CDD" id="cd07821">
    <property type="entry name" value="PYR_PYL_RCAR_like"/>
    <property type="match status" value="1"/>
</dbReference>
<dbReference type="STRING" id="258533.BN977_05916"/>
<dbReference type="RefSeq" id="WP_051562031.1">
    <property type="nucleotide sequence ID" value="NZ_CCBB010000003.1"/>
</dbReference>
<protein>
    <submittedName>
        <fullName evidence="1">Polyketide cyclase/dehydrase and lipid transport</fullName>
    </submittedName>
</protein>